<gene>
    <name evidence="1" type="ORF">K040078D81_40800</name>
</gene>
<reference evidence="1 2" key="1">
    <citation type="submission" date="2024-04" db="EMBL/GenBank/DDBJ databases">
        <title>Defined microbial consortia suppress multidrug-resistant proinflammatory Enterobacteriaceae via ecological control.</title>
        <authorList>
            <person name="Furuichi M."/>
            <person name="Kawaguchi T."/>
            <person name="Pust M."/>
            <person name="Yasuma K."/>
            <person name="Plichta D."/>
            <person name="Hasegawa N."/>
            <person name="Ohya T."/>
            <person name="Bhattarai S."/>
            <person name="Sasajima S."/>
            <person name="Aoto Y."/>
            <person name="Tuganbaev T."/>
            <person name="Yaginuma M."/>
            <person name="Ueda M."/>
            <person name="Okahashi N."/>
            <person name="Amafuji K."/>
            <person name="Kiridooshi Y."/>
            <person name="Sugita K."/>
            <person name="Strazar M."/>
            <person name="Skelly A."/>
            <person name="Suda W."/>
            <person name="Hattori M."/>
            <person name="Nakamoto N."/>
            <person name="Caballero S."/>
            <person name="Norman J."/>
            <person name="Olle B."/>
            <person name="Tanoue T."/>
            <person name="Arita M."/>
            <person name="Bucci V."/>
            <person name="Atarashi K."/>
            <person name="Xavier R."/>
            <person name="Honda K."/>
        </authorList>
    </citation>
    <scope>NUCLEOTIDE SEQUENCE [LARGE SCALE GENOMIC DNA]</scope>
    <source>
        <strain evidence="2">k04-0078-D8-1</strain>
    </source>
</reference>
<comment type="caution">
    <text evidence="1">The sequence shown here is derived from an EMBL/GenBank/DDBJ whole genome shotgun (WGS) entry which is preliminary data.</text>
</comment>
<accession>A0ABQ0BES9</accession>
<evidence type="ECO:0000313" key="1">
    <source>
        <dbReference type="EMBL" id="GAA6409963.1"/>
    </source>
</evidence>
<proteinExistence type="predicted"/>
<keyword evidence="2" id="KW-1185">Reference proteome</keyword>
<dbReference type="InterPro" id="IPR038570">
    <property type="entry name" value="HicA_sf"/>
</dbReference>
<organism evidence="1 2">
    <name type="scientific">Blautia hominis</name>
    <dbReference type="NCBI Taxonomy" id="2025493"/>
    <lineage>
        <taxon>Bacteria</taxon>
        <taxon>Bacillati</taxon>
        <taxon>Bacillota</taxon>
        <taxon>Clostridia</taxon>
        <taxon>Lachnospirales</taxon>
        <taxon>Lachnospiraceae</taxon>
        <taxon>Blautia</taxon>
    </lineage>
</organism>
<sequence length="98" mass="11453">MDKTITFICNLSKDLRFDELRKVLESYGYEMNVPRSGSSHYTFRKQGCMPITIPKHEPIKKVYVEMVRQIVESEAKNDEDAERLYGNVLSYGNCGRQR</sequence>
<evidence type="ECO:0000313" key="2">
    <source>
        <dbReference type="Proteomes" id="UP001600943"/>
    </source>
</evidence>
<dbReference type="RefSeq" id="WP_104803024.1">
    <property type="nucleotide sequence ID" value="NZ_BAABYW010000001.1"/>
</dbReference>
<dbReference type="EMBL" id="BAABYW010000001">
    <property type="protein sequence ID" value="GAA6409963.1"/>
    <property type="molecule type" value="Genomic_DNA"/>
</dbReference>
<protein>
    <recommendedName>
        <fullName evidence="3">Type II toxin-antitoxin system HicA family toxin</fullName>
    </recommendedName>
</protein>
<dbReference type="Gene3D" id="3.30.920.30">
    <property type="entry name" value="Hypothetical protein"/>
    <property type="match status" value="1"/>
</dbReference>
<name>A0ABQ0BES9_9FIRM</name>
<evidence type="ECO:0008006" key="3">
    <source>
        <dbReference type="Google" id="ProtNLM"/>
    </source>
</evidence>
<dbReference type="Proteomes" id="UP001600943">
    <property type="component" value="Unassembled WGS sequence"/>
</dbReference>